<evidence type="ECO:0000313" key="7">
    <source>
        <dbReference type="EMBL" id="EHG24653.1"/>
    </source>
</evidence>
<dbReference type="Pfam" id="PF19143">
    <property type="entry name" value="Omp85_2"/>
    <property type="match status" value="1"/>
</dbReference>
<dbReference type="eggNOG" id="COG1752">
    <property type="taxonomic scope" value="Bacteria"/>
</dbReference>
<keyword evidence="1 4" id="KW-0378">Hydrolase</keyword>
<feature type="active site" description="Nucleophile" evidence="4">
    <location>
        <position position="70"/>
    </location>
</feature>
<dbReference type="PANTHER" id="PTHR14226">
    <property type="entry name" value="NEUROPATHY TARGET ESTERASE/SWISS CHEESE D.MELANOGASTER"/>
    <property type="match status" value="1"/>
</dbReference>
<feature type="signal peptide" evidence="5">
    <location>
        <begin position="1"/>
        <end position="18"/>
    </location>
</feature>
<dbReference type="InterPro" id="IPR016035">
    <property type="entry name" value="Acyl_Trfase/lysoPLipase"/>
</dbReference>
<evidence type="ECO:0000313" key="8">
    <source>
        <dbReference type="Proteomes" id="UP000015993"/>
    </source>
</evidence>
<feature type="short sequence motif" description="GXSXG" evidence="4">
    <location>
        <begin position="68"/>
        <end position="72"/>
    </location>
</feature>
<dbReference type="STRING" id="679199.HMPREF9332_00128"/>
<dbReference type="HOGENOM" id="CLU_014750_2_0_10"/>
<evidence type="ECO:0000256" key="5">
    <source>
        <dbReference type="SAM" id="SignalP"/>
    </source>
</evidence>
<keyword evidence="8" id="KW-1185">Reference proteome</keyword>
<keyword evidence="3 4" id="KW-0443">Lipid metabolism</keyword>
<feature type="active site" description="Proton acceptor" evidence="4">
    <location>
        <position position="218"/>
    </location>
</feature>
<comment type="caution">
    <text evidence="7">The sequence shown here is derived from an EMBL/GenBank/DDBJ whole genome shotgun (WGS) entry which is preliminary data.</text>
</comment>
<reference evidence="7 8" key="1">
    <citation type="submission" date="2011-08" db="EMBL/GenBank/DDBJ databases">
        <title>The Genome Sequence of Prevotella sp. oral taxon 302 str. F0323.</title>
        <authorList>
            <consortium name="The Broad Institute Genome Sequencing Platform"/>
            <person name="Earl A."/>
            <person name="Ward D."/>
            <person name="Feldgarden M."/>
            <person name="Gevers D."/>
            <person name="Izard J."/>
            <person name="Blanton J.M."/>
            <person name="Baranova O.V."/>
            <person name="Tanner A.C."/>
            <person name="Dewhirst F.E."/>
            <person name="Young S.K."/>
            <person name="Zeng Q."/>
            <person name="Gargeya S."/>
            <person name="Fitzgerald M."/>
            <person name="Haas B."/>
            <person name="Abouelleil A."/>
            <person name="Alvarado L."/>
            <person name="Arachchi H.M."/>
            <person name="Berlin A."/>
            <person name="Brown A."/>
            <person name="Chapman S.B."/>
            <person name="Chen Z."/>
            <person name="Dunbar C."/>
            <person name="Freedman E."/>
            <person name="Gearin G."/>
            <person name="Gellesch M."/>
            <person name="Goldberg J."/>
            <person name="Griggs A."/>
            <person name="Gujja S."/>
            <person name="Heiman D."/>
            <person name="Howarth C."/>
            <person name="Larson L."/>
            <person name="Lui A."/>
            <person name="MacDonald P.J.P."/>
            <person name="Montmayeur A."/>
            <person name="Murphy C."/>
            <person name="Neiman D."/>
            <person name="Pearson M."/>
            <person name="Priest M."/>
            <person name="Roberts A."/>
            <person name="Saif S."/>
            <person name="Shea T."/>
            <person name="Shenoy N."/>
            <person name="Sisk P."/>
            <person name="Stolte C."/>
            <person name="Sykes S."/>
            <person name="Wortman J."/>
            <person name="Nusbaum C."/>
            <person name="Birren B."/>
        </authorList>
    </citation>
    <scope>NUCLEOTIDE SEQUENCE [LARGE SCALE GENOMIC DNA]</scope>
    <source>
        <strain evidence="7 8">F0323</strain>
    </source>
</reference>
<dbReference type="EMBL" id="ACZK01000005">
    <property type="protein sequence ID" value="EHG24653.1"/>
    <property type="molecule type" value="Genomic_DNA"/>
</dbReference>
<proteinExistence type="predicted"/>
<gene>
    <name evidence="7" type="ORF">HMPREF9332_00128</name>
</gene>
<dbReference type="GO" id="GO:0016042">
    <property type="term" value="P:lipid catabolic process"/>
    <property type="evidence" value="ECO:0007669"/>
    <property type="project" value="UniProtKB-UniRule"/>
</dbReference>
<dbReference type="RefSeq" id="WP_009346539.1">
    <property type="nucleotide sequence ID" value="NZ_JH376827.1"/>
</dbReference>
<evidence type="ECO:0000259" key="6">
    <source>
        <dbReference type="PROSITE" id="PS51635"/>
    </source>
</evidence>
<feature type="domain" description="PNPLA" evidence="6">
    <location>
        <begin position="37"/>
        <end position="231"/>
    </location>
</feature>
<dbReference type="OrthoDB" id="9770965at2"/>
<dbReference type="GO" id="GO:0016787">
    <property type="term" value="F:hydrolase activity"/>
    <property type="evidence" value="ECO:0007669"/>
    <property type="project" value="UniProtKB-UniRule"/>
</dbReference>
<dbReference type="Pfam" id="PF01734">
    <property type="entry name" value="Patatin"/>
    <property type="match status" value="1"/>
</dbReference>
<accession>G5G977</accession>
<evidence type="ECO:0000256" key="4">
    <source>
        <dbReference type="PROSITE-ProRule" id="PRU01161"/>
    </source>
</evidence>
<organism evidence="7 8">
    <name type="scientific">Alloprevotella rava F0323</name>
    <dbReference type="NCBI Taxonomy" id="679199"/>
    <lineage>
        <taxon>Bacteria</taxon>
        <taxon>Pseudomonadati</taxon>
        <taxon>Bacteroidota</taxon>
        <taxon>Bacteroidia</taxon>
        <taxon>Bacteroidales</taxon>
        <taxon>Prevotellaceae</taxon>
        <taxon>Alloprevotella</taxon>
    </lineage>
</organism>
<dbReference type="eggNOG" id="COG0729">
    <property type="taxonomic scope" value="Bacteria"/>
</dbReference>
<dbReference type="Proteomes" id="UP000015993">
    <property type="component" value="Unassembled WGS sequence"/>
</dbReference>
<dbReference type="PANTHER" id="PTHR14226:SF29">
    <property type="entry name" value="NEUROPATHY TARGET ESTERASE SWS"/>
    <property type="match status" value="1"/>
</dbReference>
<feature type="chain" id="PRO_5003476947" description="PNPLA domain-containing protein" evidence="5">
    <location>
        <begin position="19"/>
        <end position="760"/>
    </location>
</feature>
<evidence type="ECO:0000256" key="3">
    <source>
        <dbReference type="ARBA" id="ARBA00023098"/>
    </source>
</evidence>
<dbReference type="InterPro" id="IPR043864">
    <property type="entry name" value="Omp85-like_dom"/>
</dbReference>
<keyword evidence="5" id="KW-0732">Signal</keyword>
<name>G5G977_9BACT</name>
<protein>
    <recommendedName>
        <fullName evidence="6">PNPLA domain-containing protein</fullName>
    </recommendedName>
</protein>
<keyword evidence="2 4" id="KW-0442">Lipid degradation</keyword>
<feature type="short sequence motif" description="DGA/G" evidence="4">
    <location>
        <begin position="218"/>
        <end position="220"/>
    </location>
</feature>
<dbReference type="SUPFAM" id="SSF52151">
    <property type="entry name" value="FabD/lysophospholipase-like"/>
    <property type="match status" value="1"/>
</dbReference>
<dbReference type="Gene3D" id="3.40.1090.10">
    <property type="entry name" value="Cytosolic phospholipase A2 catalytic domain"/>
    <property type="match status" value="2"/>
</dbReference>
<sequence>MYRTLCFLYLLFAILNLANGTPVVGDSTIIKRPRIGLVLGGGGAKGAAEVGVLKVLEEEGVPVDYIAGTSIGAIVGGLYSVGYRADSLRVLLRNADWQQLLADKRLRIAETFNSRQSNETFLISVPVPFLKSHSVAASTRGFVEGNNLYNFFSKLTIGYHRMHSFKSLPIPFTAIATDLKTGQEIEMDSGSLPLAMRSSMSIPGFFEPVQYGSRLLVDGGTINNFPVDVVKKMGADIIIGIDLSQQTRLQREKLKGLAAVIHQLVNIMGQQKYKANTKVLKESNTDIYINPNLKEFGTMSFSQTAIDTMYKRGYEAADSLRYKFRKLRESLGIAKSNNVFSTDVQHHSSPDFYSIENINFYLLNADSTSSYNLLQDEKNHRLLLQRSQLVEHSIIDQVQLEKAVEMLRGMGIFSSVQYTLSSVAPYNLDFYLDASSDARISVGARFDNEFVASVLVNMSNLNVFSGQHHYSFTARLSKLPYFKAEYFYGHLFGARLGISYKYQYNNFDAYVEREKIAGLDFNQHSCSLFYLQSLRNFQLSAGALFEYFHFRHSLFQEKYSKNKQNNAHFLNYFVQLSMDNFNRRYFPTRGWTADALGMLHTDNGFGYKQKAPFLSVSVTTSAACPLTSRFTWIPSVRLRFLLGDNMNFVYSNVIGGNFNGMYMPQQQVWATATHLNLIDNKFAAVSSTFRYRLQNNIYMSAIGEYGKTSKDFNGLIRGHNLWGIALQAAYDFILGPLSLQVNYSNISKSFSWYVNAGFYF</sequence>
<dbReference type="PROSITE" id="PS51635">
    <property type="entry name" value="PNPLA"/>
    <property type="match status" value="1"/>
</dbReference>
<dbReference type="InterPro" id="IPR050301">
    <property type="entry name" value="NTE"/>
</dbReference>
<dbReference type="InterPro" id="IPR002641">
    <property type="entry name" value="PNPLA_dom"/>
</dbReference>
<evidence type="ECO:0000256" key="1">
    <source>
        <dbReference type="ARBA" id="ARBA00022801"/>
    </source>
</evidence>
<dbReference type="AlphaFoldDB" id="G5G977"/>
<feature type="short sequence motif" description="GXGXXG" evidence="4">
    <location>
        <begin position="41"/>
        <end position="46"/>
    </location>
</feature>
<evidence type="ECO:0000256" key="2">
    <source>
        <dbReference type="ARBA" id="ARBA00022963"/>
    </source>
</evidence>